<feature type="transmembrane region" description="Helical" evidence="1">
    <location>
        <begin position="12"/>
        <end position="31"/>
    </location>
</feature>
<evidence type="ECO:0000313" key="3">
    <source>
        <dbReference type="Proteomes" id="UP000031307"/>
    </source>
</evidence>
<proteinExistence type="predicted"/>
<reference evidence="2 3" key="1">
    <citation type="journal article" date="2014" name="Mol. Biol. Evol.">
        <title>Massive expansion of Ubiquitination-related gene families within the Chlamydiae.</title>
        <authorList>
            <person name="Domman D."/>
            <person name="Collingro A."/>
            <person name="Lagkouvardos I."/>
            <person name="Gehre L."/>
            <person name="Weinmaier T."/>
            <person name="Rattei T."/>
            <person name="Subtil A."/>
            <person name="Horn M."/>
        </authorList>
    </citation>
    <scope>NUCLEOTIDE SEQUENCE [LARGE SCALE GENOMIC DNA]</scope>
    <source>
        <strain evidence="2 3">OEW1</strain>
    </source>
</reference>
<accession>A0A0C1EC88</accession>
<comment type="caution">
    <text evidence="2">The sequence shown here is derived from an EMBL/GenBank/DDBJ whole genome shotgun (WGS) entry which is preliminary data.</text>
</comment>
<evidence type="ECO:0000256" key="1">
    <source>
        <dbReference type="SAM" id="Phobius"/>
    </source>
</evidence>
<dbReference type="PATRIC" id="fig|83552.4.peg.139"/>
<dbReference type="EMBL" id="JSAM01000010">
    <property type="protein sequence ID" value="KIA78702.1"/>
    <property type="molecule type" value="Genomic_DNA"/>
</dbReference>
<keyword evidence="1" id="KW-0812">Transmembrane</keyword>
<gene>
    <name evidence="2" type="ORF">DB43_DP00590</name>
</gene>
<dbReference type="Proteomes" id="UP000031307">
    <property type="component" value="Unassembled WGS sequence"/>
</dbReference>
<keyword evidence="1" id="KW-0472">Membrane</keyword>
<sequence length="290" mass="33839">MFNNLKCRMKMRSFVIAGLFGAFVIGAWWFWNYHEDMRNLVTQYVENGEIVTLEARFTPQQIMDLHRAELLGDDQRAFKDPSLKFHPYLFMEVKFTQPDKKSREGVVLWSLVEGEMVMNTQTWEKTHGFEDSINAGATREDFKVMNALAQNRGSMSREKLRQVLNLEEEIIEPWIDSARQKHLIIQRGNDLQLHFQNPKILVSPQTKIFHRLVTKPYDHTQRVSRKYSQRQVEKIAQAAFGQDFAIRTVKEVYLPVYRIEVANPDGSVMTSYWNALTGQQLQTSYLADAA</sequence>
<name>A0A0C1EC88_9BACT</name>
<evidence type="ECO:0008006" key="4">
    <source>
        <dbReference type="Google" id="ProtNLM"/>
    </source>
</evidence>
<protein>
    <recommendedName>
        <fullName evidence="4">PepSY domain-containing protein</fullName>
    </recommendedName>
</protein>
<keyword evidence="1" id="KW-1133">Transmembrane helix</keyword>
<organism evidence="2 3">
    <name type="scientific">Parachlamydia acanthamoebae</name>
    <dbReference type="NCBI Taxonomy" id="83552"/>
    <lineage>
        <taxon>Bacteria</taxon>
        <taxon>Pseudomonadati</taxon>
        <taxon>Chlamydiota</taxon>
        <taxon>Chlamydiia</taxon>
        <taxon>Parachlamydiales</taxon>
        <taxon>Parachlamydiaceae</taxon>
        <taxon>Parachlamydia</taxon>
    </lineage>
</organism>
<evidence type="ECO:0000313" key="2">
    <source>
        <dbReference type="EMBL" id="KIA78702.1"/>
    </source>
</evidence>
<dbReference type="AlphaFoldDB" id="A0A0C1EC88"/>